<dbReference type="Pfam" id="PF01261">
    <property type="entry name" value="AP_endonuc_2"/>
    <property type="match status" value="1"/>
</dbReference>
<evidence type="ECO:0000256" key="1">
    <source>
        <dbReference type="SAM" id="SignalP"/>
    </source>
</evidence>
<name>A0A8T4IGK2_9SPHN</name>
<feature type="signal peptide" evidence="1">
    <location>
        <begin position="1"/>
        <end position="24"/>
    </location>
</feature>
<proteinExistence type="predicted"/>
<dbReference type="SUPFAM" id="SSF51658">
    <property type="entry name" value="Xylose isomerase-like"/>
    <property type="match status" value="1"/>
</dbReference>
<dbReference type="InterPro" id="IPR006311">
    <property type="entry name" value="TAT_signal"/>
</dbReference>
<dbReference type="InterPro" id="IPR036237">
    <property type="entry name" value="Xyl_isomerase-like_sf"/>
</dbReference>
<dbReference type="InterPro" id="IPR013022">
    <property type="entry name" value="Xyl_isomerase-like_TIM-brl"/>
</dbReference>
<dbReference type="PANTHER" id="PTHR12110:SF41">
    <property type="entry name" value="INOSOSE DEHYDRATASE"/>
    <property type="match status" value="1"/>
</dbReference>
<evidence type="ECO:0000313" key="3">
    <source>
        <dbReference type="EMBL" id="MBR0553717.1"/>
    </source>
</evidence>
<evidence type="ECO:0000259" key="2">
    <source>
        <dbReference type="Pfam" id="PF01261"/>
    </source>
</evidence>
<protein>
    <submittedName>
        <fullName evidence="3">TIM barrel protein</fullName>
    </submittedName>
</protein>
<feature type="domain" description="Xylose isomerase-like TIM barrel" evidence="2">
    <location>
        <begin position="55"/>
        <end position="283"/>
    </location>
</feature>
<dbReference type="Proteomes" id="UP000676996">
    <property type="component" value="Unassembled WGS sequence"/>
</dbReference>
<reference evidence="3" key="1">
    <citation type="submission" date="2021-04" db="EMBL/GenBank/DDBJ databases">
        <title>Ouciella asimina sp. nov., isolated from the surface seawater in the hydrothermal field of Okinawa Trough.</title>
        <authorList>
            <person name="Shuang W."/>
        </authorList>
    </citation>
    <scope>NUCLEOTIDE SEQUENCE</scope>
    <source>
        <strain evidence="3">LXI357</strain>
    </source>
</reference>
<sequence length="302" mass="32589">MISRRTLIEAFAAGASLAAAPALAADNDSYPWPLGVQLWSVKPEMDADFDGTLRALGRLGFREVETAGLHGRSANAFRESLDRAGLRAVSAHVAMGDLRADPAGRIADAKALGAKWLVVSSPQPDRPLPQGRDWIDAMHEAMTPTAWAENAADLTRFGAAAKRAGLMLAYHNHPFDLARYDGKRGLDMLIAATDPELVKLELDIAWAVAGGADPVDMLNRHGDRIRLIHVKGLHSRPEAGSYGSDFSTGVVGSDDVIDWPRVLRAAKRAGVMHGFVEQEPPHVQPILQSLAACRDYLRALTL</sequence>
<keyword evidence="4" id="KW-1185">Reference proteome</keyword>
<keyword evidence="1" id="KW-0732">Signal</keyword>
<organism evidence="3 4">
    <name type="scientific">Stakelama marina</name>
    <dbReference type="NCBI Taxonomy" id="2826939"/>
    <lineage>
        <taxon>Bacteria</taxon>
        <taxon>Pseudomonadati</taxon>
        <taxon>Pseudomonadota</taxon>
        <taxon>Alphaproteobacteria</taxon>
        <taxon>Sphingomonadales</taxon>
        <taxon>Sphingomonadaceae</taxon>
        <taxon>Stakelama</taxon>
    </lineage>
</organism>
<dbReference type="PROSITE" id="PS51318">
    <property type="entry name" value="TAT"/>
    <property type="match status" value="1"/>
</dbReference>
<comment type="caution">
    <text evidence="3">The sequence shown here is derived from an EMBL/GenBank/DDBJ whole genome shotgun (WGS) entry which is preliminary data.</text>
</comment>
<evidence type="ECO:0000313" key="4">
    <source>
        <dbReference type="Proteomes" id="UP000676996"/>
    </source>
</evidence>
<dbReference type="RefSeq" id="WP_284054960.1">
    <property type="nucleotide sequence ID" value="NZ_JAGRQC010000004.1"/>
</dbReference>
<gene>
    <name evidence="3" type="ORF">J7S20_14495</name>
</gene>
<dbReference type="AlphaFoldDB" id="A0A8T4IGK2"/>
<dbReference type="InterPro" id="IPR050312">
    <property type="entry name" value="IolE/XylAMocC-like"/>
</dbReference>
<dbReference type="EMBL" id="JAGRQC010000004">
    <property type="protein sequence ID" value="MBR0553717.1"/>
    <property type="molecule type" value="Genomic_DNA"/>
</dbReference>
<dbReference type="PANTHER" id="PTHR12110">
    <property type="entry name" value="HYDROXYPYRUVATE ISOMERASE"/>
    <property type="match status" value="1"/>
</dbReference>
<accession>A0A8T4IGK2</accession>
<dbReference type="Gene3D" id="3.20.20.150">
    <property type="entry name" value="Divalent-metal-dependent TIM barrel enzymes"/>
    <property type="match status" value="1"/>
</dbReference>
<feature type="chain" id="PRO_5035886589" evidence="1">
    <location>
        <begin position="25"/>
        <end position="302"/>
    </location>
</feature>